<comment type="similarity">
    <text evidence="1">Belongs to the amidase family.</text>
</comment>
<proteinExistence type="inferred from homology"/>
<feature type="domain" description="Amidase" evidence="2">
    <location>
        <begin position="282"/>
        <end position="366"/>
    </location>
</feature>
<feature type="domain" description="Amidase" evidence="2">
    <location>
        <begin position="87"/>
        <end position="214"/>
    </location>
</feature>
<dbReference type="RefSeq" id="WP_182705906.1">
    <property type="nucleotide sequence ID" value="NZ_JACJII010000001.1"/>
</dbReference>
<dbReference type="Gene3D" id="3.90.1300.10">
    <property type="entry name" value="Amidase signature (AS) domain"/>
    <property type="match status" value="2"/>
</dbReference>
<reference evidence="3 4" key="1">
    <citation type="submission" date="2020-08" db="EMBL/GenBank/DDBJ databases">
        <title>Sequencing the genomes of 1000 actinobacteria strains.</title>
        <authorList>
            <person name="Klenk H.-P."/>
        </authorList>
    </citation>
    <scope>NUCLEOTIDE SEQUENCE [LARGE SCALE GENOMIC DNA]</scope>
    <source>
        <strain evidence="3 4">DSM 45823</strain>
    </source>
</reference>
<dbReference type="InterPro" id="IPR023631">
    <property type="entry name" value="Amidase_dom"/>
</dbReference>
<accession>A0A7W3MYX0</accession>
<dbReference type="PANTHER" id="PTHR11895">
    <property type="entry name" value="TRANSAMIDASE"/>
    <property type="match status" value="1"/>
</dbReference>
<evidence type="ECO:0000313" key="4">
    <source>
        <dbReference type="Proteomes" id="UP000539313"/>
    </source>
</evidence>
<dbReference type="InterPro" id="IPR000120">
    <property type="entry name" value="Amidase"/>
</dbReference>
<dbReference type="SUPFAM" id="SSF75304">
    <property type="entry name" value="Amidase signature (AS) enzymes"/>
    <property type="match status" value="1"/>
</dbReference>
<dbReference type="Proteomes" id="UP000539313">
    <property type="component" value="Unassembled WGS sequence"/>
</dbReference>
<keyword evidence="3" id="KW-0808">Transferase</keyword>
<keyword evidence="4" id="KW-1185">Reference proteome</keyword>
<sequence>MLPEEYRRLDATAVAALVTRRETSAVEVARAALARLAEADPRLRAFRTVTAEQALADAREVDRAVAGGRCPPLAGVPIGVKAWEGVDAPQTRRLRAAGCVVIGLTSVPRPTTEWQTWGHTDRGPTVNPWRADRSPGGSSAGSAAAVAAGVVPLATASDGAGSTRIPAAWCGVIGLKATGGRLPARDAAGLNVPGAVVRTARDAALHLSVLLGEDVGPGGPDRPVAVWSSTLGFAEVGPEQAGVARAAAGALRLTWRERPVRLCDPAPAWRALRGLPADPSAAEAARRTNDERLRELFAEADLLLTPTTPTPPHGHDGPGTAMTVGLTWGFNISGHPAISVPAGLAADGTPVGLQAVARPGREDLLLRLAADLERLRPWPSPPG</sequence>
<comment type="caution">
    <text evidence="3">The sequence shown here is derived from an EMBL/GenBank/DDBJ whole genome shotgun (WGS) entry which is preliminary data.</text>
</comment>
<feature type="domain" description="Amidase" evidence="2">
    <location>
        <begin position="27"/>
        <end position="81"/>
    </location>
</feature>
<evidence type="ECO:0000313" key="3">
    <source>
        <dbReference type="EMBL" id="MBA9004444.1"/>
    </source>
</evidence>
<name>A0A7W3MYX0_9ACTN</name>
<dbReference type="EMBL" id="JACJII010000001">
    <property type="protein sequence ID" value="MBA9004444.1"/>
    <property type="molecule type" value="Genomic_DNA"/>
</dbReference>
<gene>
    <name evidence="3" type="ORF">HNR21_003326</name>
</gene>
<dbReference type="PANTHER" id="PTHR11895:SF7">
    <property type="entry name" value="GLUTAMYL-TRNA(GLN) AMIDOTRANSFERASE SUBUNIT A, MITOCHONDRIAL"/>
    <property type="match status" value="1"/>
</dbReference>
<protein>
    <submittedName>
        <fullName evidence="3">Asp-tRNA(Asn)/Glu-tRNA(Gln) amidotransferase A subunit family amidase</fullName>
    </submittedName>
</protein>
<evidence type="ECO:0000256" key="1">
    <source>
        <dbReference type="ARBA" id="ARBA00009199"/>
    </source>
</evidence>
<dbReference type="GO" id="GO:0016740">
    <property type="term" value="F:transferase activity"/>
    <property type="evidence" value="ECO:0007669"/>
    <property type="project" value="UniProtKB-KW"/>
</dbReference>
<dbReference type="InterPro" id="IPR036928">
    <property type="entry name" value="AS_sf"/>
</dbReference>
<dbReference type="AlphaFoldDB" id="A0A7W3MYX0"/>
<dbReference type="Pfam" id="PF01425">
    <property type="entry name" value="Amidase"/>
    <property type="match status" value="3"/>
</dbReference>
<organism evidence="3 4">
    <name type="scientific">Thermomonospora cellulosilytica</name>
    <dbReference type="NCBI Taxonomy" id="1411118"/>
    <lineage>
        <taxon>Bacteria</taxon>
        <taxon>Bacillati</taxon>
        <taxon>Actinomycetota</taxon>
        <taxon>Actinomycetes</taxon>
        <taxon>Streptosporangiales</taxon>
        <taxon>Thermomonosporaceae</taxon>
        <taxon>Thermomonospora</taxon>
    </lineage>
</organism>
<evidence type="ECO:0000259" key="2">
    <source>
        <dbReference type="Pfam" id="PF01425"/>
    </source>
</evidence>